<evidence type="ECO:0000256" key="4">
    <source>
        <dbReference type="ARBA" id="ARBA00023002"/>
    </source>
</evidence>
<keyword evidence="4" id="KW-0560">Oxidoreductase</keyword>
<dbReference type="SUPFAM" id="SSF51905">
    <property type="entry name" value="FAD/NAD(P)-binding domain"/>
    <property type="match status" value="1"/>
</dbReference>
<dbReference type="PANTHER" id="PTHR13789:SF318">
    <property type="entry name" value="GERANYLGERANYL DIPHOSPHATE REDUCTASE"/>
    <property type="match status" value="1"/>
</dbReference>
<keyword evidence="8" id="KW-1185">Reference proteome</keyword>
<evidence type="ECO:0000256" key="3">
    <source>
        <dbReference type="ARBA" id="ARBA00022827"/>
    </source>
</evidence>
<dbReference type="Gene3D" id="3.50.50.60">
    <property type="entry name" value="FAD/NAD(P)-binding domain"/>
    <property type="match status" value="1"/>
</dbReference>
<evidence type="ECO:0000259" key="6">
    <source>
        <dbReference type="Pfam" id="PF01494"/>
    </source>
</evidence>
<keyword evidence="3" id="KW-0274">FAD</keyword>
<dbReference type="InterPro" id="IPR002938">
    <property type="entry name" value="FAD-bd"/>
</dbReference>
<evidence type="ECO:0000313" key="8">
    <source>
        <dbReference type="Proteomes" id="UP001597368"/>
    </source>
</evidence>
<proteinExistence type="predicted"/>
<keyword evidence="5 7" id="KW-0503">Monooxygenase</keyword>
<protein>
    <submittedName>
        <fullName evidence="7">FAD-dependent monooxygenase</fullName>
    </submittedName>
</protein>
<evidence type="ECO:0000256" key="5">
    <source>
        <dbReference type="ARBA" id="ARBA00023033"/>
    </source>
</evidence>
<evidence type="ECO:0000256" key="2">
    <source>
        <dbReference type="ARBA" id="ARBA00022630"/>
    </source>
</evidence>
<dbReference type="Proteomes" id="UP001597368">
    <property type="component" value="Unassembled WGS sequence"/>
</dbReference>
<dbReference type="PANTHER" id="PTHR13789">
    <property type="entry name" value="MONOOXYGENASE"/>
    <property type="match status" value="1"/>
</dbReference>
<dbReference type="RefSeq" id="WP_379570374.1">
    <property type="nucleotide sequence ID" value="NZ_JBHUFV010000012.1"/>
</dbReference>
<evidence type="ECO:0000313" key="7">
    <source>
        <dbReference type="EMBL" id="MFD1931217.1"/>
    </source>
</evidence>
<dbReference type="Pfam" id="PF01494">
    <property type="entry name" value="FAD_binding_3"/>
    <property type="match status" value="1"/>
</dbReference>
<dbReference type="EMBL" id="JBHUFV010000012">
    <property type="protein sequence ID" value="MFD1931217.1"/>
    <property type="molecule type" value="Genomic_DNA"/>
</dbReference>
<feature type="domain" description="FAD-binding" evidence="6">
    <location>
        <begin position="2"/>
        <end position="61"/>
    </location>
</feature>
<comment type="caution">
    <text evidence="7">The sequence shown here is derived from an EMBL/GenBank/DDBJ whole genome shotgun (WGS) entry which is preliminary data.</text>
</comment>
<reference evidence="8" key="1">
    <citation type="journal article" date="2019" name="Int. J. Syst. Evol. Microbiol.">
        <title>The Global Catalogue of Microorganisms (GCM) 10K type strain sequencing project: providing services to taxonomists for standard genome sequencing and annotation.</title>
        <authorList>
            <consortium name="The Broad Institute Genomics Platform"/>
            <consortium name="The Broad Institute Genome Sequencing Center for Infectious Disease"/>
            <person name="Wu L."/>
            <person name="Ma J."/>
        </authorList>
    </citation>
    <scope>NUCLEOTIDE SEQUENCE [LARGE SCALE GENOMIC DNA]</scope>
    <source>
        <strain evidence="8">ICMP 6774ER</strain>
    </source>
</reference>
<gene>
    <name evidence="7" type="ORF">ACFSKW_06990</name>
</gene>
<keyword evidence="2" id="KW-0285">Flavoprotein</keyword>
<name>A0ABW4SNR0_9ACTN</name>
<accession>A0ABW4SNR0</accession>
<organism evidence="7 8">
    <name type="scientific">Nonomuraea mangrovi</name>
    <dbReference type="NCBI Taxonomy" id="2316207"/>
    <lineage>
        <taxon>Bacteria</taxon>
        <taxon>Bacillati</taxon>
        <taxon>Actinomycetota</taxon>
        <taxon>Actinomycetes</taxon>
        <taxon>Streptosporangiales</taxon>
        <taxon>Streptosporangiaceae</taxon>
        <taxon>Nonomuraea</taxon>
    </lineage>
</organism>
<evidence type="ECO:0000256" key="1">
    <source>
        <dbReference type="ARBA" id="ARBA00001974"/>
    </source>
</evidence>
<sequence>MIIVGGGIGGLAAAAAFHRRGWQVEVLERAAEFTEVGAGLTIQPNGLRALDAVGLGEPARRWAGRPAGRHPQQAR</sequence>
<dbReference type="InterPro" id="IPR036188">
    <property type="entry name" value="FAD/NAD-bd_sf"/>
</dbReference>
<dbReference type="GO" id="GO:0004497">
    <property type="term" value="F:monooxygenase activity"/>
    <property type="evidence" value="ECO:0007669"/>
    <property type="project" value="UniProtKB-KW"/>
</dbReference>
<comment type="cofactor">
    <cofactor evidence="1">
        <name>FAD</name>
        <dbReference type="ChEBI" id="CHEBI:57692"/>
    </cofactor>
</comment>
<dbReference type="InterPro" id="IPR050493">
    <property type="entry name" value="FAD-dep_Monooxygenase_BioMet"/>
</dbReference>